<sequence length="366" mass="39585">MASTDEWEVSLLVSEIVMAFTLLSAVFTFLSVACAFLVTEVAVPRGMAVFAAYPKTFNSLCFIEALATCVASIVLFIFGLNRQAYWLVFLPTIWQSLAFARSICLRMMHAPLGWLLIPAACVIDMATAGFFVGAVVCAYQSSETSAKVLTLIPSILSGICVAIWTSYYILQINKMPPETKSKSRGLRNLFIVITVQQACSVLSFASFRIKSNLPDHRLAASPPRGFTSAGVPPQGEAQMAQASNTSRVTLVGGISPEGADGSERTAFGNDVPETTAKDIHIGIIDCHKLREFFPKQPHIAALGYKFMITFVDQVEAKGQDILVRWKDGGPVASLNKETGSSQITVGGQVQNTVDYVQSVLCSVCLM</sequence>
<reference evidence="2 3" key="1">
    <citation type="submission" date="2023-01" db="EMBL/GenBank/DDBJ databases">
        <title>Analysis of 21 Apiospora genomes using comparative genomics revels a genus with tremendous synthesis potential of carbohydrate active enzymes and secondary metabolites.</title>
        <authorList>
            <person name="Sorensen T."/>
        </authorList>
    </citation>
    <scope>NUCLEOTIDE SEQUENCE [LARGE SCALE GENOMIC DNA]</scope>
    <source>
        <strain evidence="2 3">CBS 135458</strain>
    </source>
</reference>
<evidence type="ECO:0000313" key="3">
    <source>
        <dbReference type="Proteomes" id="UP001480595"/>
    </source>
</evidence>
<dbReference type="EMBL" id="JAQQWL010000018">
    <property type="protein sequence ID" value="KAK8036858.1"/>
    <property type="molecule type" value="Genomic_DNA"/>
</dbReference>
<keyword evidence="1" id="KW-0472">Membrane</keyword>
<feature type="transmembrane region" description="Helical" evidence="1">
    <location>
        <begin position="148"/>
        <end position="169"/>
    </location>
</feature>
<evidence type="ECO:0000313" key="2">
    <source>
        <dbReference type="EMBL" id="KAK8036858.1"/>
    </source>
</evidence>
<keyword evidence="1" id="KW-0812">Transmembrane</keyword>
<evidence type="ECO:0000256" key="1">
    <source>
        <dbReference type="SAM" id="Phobius"/>
    </source>
</evidence>
<dbReference type="RefSeq" id="XP_066707676.1">
    <property type="nucleotide sequence ID" value="XM_066866762.1"/>
</dbReference>
<comment type="caution">
    <text evidence="2">The sequence shown here is derived from an EMBL/GenBank/DDBJ whole genome shotgun (WGS) entry which is preliminary data.</text>
</comment>
<feature type="transmembrane region" description="Helical" evidence="1">
    <location>
        <begin position="59"/>
        <end position="78"/>
    </location>
</feature>
<feature type="transmembrane region" description="Helical" evidence="1">
    <location>
        <begin position="189"/>
        <end position="207"/>
    </location>
</feature>
<feature type="transmembrane region" description="Helical" evidence="1">
    <location>
        <begin position="16"/>
        <end position="38"/>
    </location>
</feature>
<accession>A0ABR1STK3</accession>
<organism evidence="2 3">
    <name type="scientific">Apiospora phragmitis</name>
    <dbReference type="NCBI Taxonomy" id="2905665"/>
    <lineage>
        <taxon>Eukaryota</taxon>
        <taxon>Fungi</taxon>
        <taxon>Dikarya</taxon>
        <taxon>Ascomycota</taxon>
        <taxon>Pezizomycotina</taxon>
        <taxon>Sordariomycetes</taxon>
        <taxon>Xylariomycetidae</taxon>
        <taxon>Amphisphaeriales</taxon>
        <taxon>Apiosporaceae</taxon>
        <taxon>Apiospora</taxon>
    </lineage>
</organism>
<name>A0ABR1STK3_9PEZI</name>
<dbReference type="Proteomes" id="UP001480595">
    <property type="component" value="Unassembled WGS sequence"/>
</dbReference>
<protein>
    <submittedName>
        <fullName evidence="2">Uncharacterized protein</fullName>
    </submittedName>
</protein>
<keyword evidence="3" id="KW-1185">Reference proteome</keyword>
<keyword evidence="1" id="KW-1133">Transmembrane helix</keyword>
<proteinExistence type="predicted"/>
<gene>
    <name evidence="2" type="ORF">PG994_015355</name>
</gene>
<dbReference type="GeneID" id="92099827"/>
<feature type="transmembrane region" description="Helical" evidence="1">
    <location>
        <begin position="112"/>
        <end position="136"/>
    </location>
</feature>